<gene>
    <name evidence="2" type="ORF">DIT68_07970</name>
</gene>
<name>A0A2U2XCT0_9FLAO</name>
<comment type="caution">
    <text evidence="2">The sequence shown here is derived from an EMBL/GenBank/DDBJ whole genome shotgun (WGS) entry which is preliminary data.</text>
</comment>
<keyword evidence="1" id="KW-0472">Membrane</keyword>
<dbReference type="EMBL" id="QFRJ01000005">
    <property type="protein sequence ID" value="PWH85567.1"/>
    <property type="molecule type" value="Genomic_DNA"/>
</dbReference>
<organism evidence="2 3">
    <name type="scientific">Brumimicrobium oceani</name>
    <dbReference type="NCBI Taxonomy" id="2100725"/>
    <lineage>
        <taxon>Bacteria</taxon>
        <taxon>Pseudomonadati</taxon>
        <taxon>Bacteroidota</taxon>
        <taxon>Flavobacteriia</taxon>
        <taxon>Flavobacteriales</taxon>
        <taxon>Crocinitomicaceae</taxon>
        <taxon>Brumimicrobium</taxon>
    </lineage>
</organism>
<keyword evidence="1" id="KW-1133">Transmembrane helix</keyword>
<reference evidence="2 3" key="2">
    <citation type="submission" date="2018-05" db="EMBL/GenBank/DDBJ databases">
        <authorList>
            <person name="Lanie J.A."/>
            <person name="Ng W.-L."/>
            <person name="Kazmierczak K.M."/>
            <person name="Andrzejewski T.M."/>
            <person name="Davidsen T.M."/>
            <person name="Wayne K.J."/>
            <person name="Tettelin H."/>
            <person name="Glass J.I."/>
            <person name="Rusch D."/>
            <person name="Podicherti R."/>
            <person name="Tsui H.-C.T."/>
            <person name="Winkler M.E."/>
        </authorList>
    </citation>
    <scope>NUCLEOTIDE SEQUENCE [LARGE SCALE GENOMIC DNA]</scope>
    <source>
        <strain evidence="2 3">C305</strain>
    </source>
</reference>
<evidence type="ECO:0000256" key="1">
    <source>
        <dbReference type="SAM" id="Phobius"/>
    </source>
</evidence>
<dbReference type="Proteomes" id="UP000245370">
    <property type="component" value="Unassembled WGS sequence"/>
</dbReference>
<dbReference type="OrthoDB" id="1467792at2"/>
<protein>
    <submittedName>
        <fullName evidence="2">Uncharacterized protein</fullName>
    </submittedName>
</protein>
<keyword evidence="3" id="KW-1185">Reference proteome</keyword>
<proteinExistence type="predicted"/>
<sequence>MNIQALIQRRFSGELNNEAEYIELLVQVFAVLILGLLLWRLMAAFHKKKKAKRKPSTYFDTTFTKSWRK</sequence>
<feature type="transmembrane region" description="Helical" evidence="1">
    <location>
        <begin position="24"/>
        <end position="45"/>
    </location>
</feature>
<accession>A0A2U2XCT0</accession>
<evidence type="ECO:0000313" key="2">
    <source>
        <dbReference type="EMBL" id="PWH85567.1"/>
    </source>
</evidence>
<dbReference type="AlphaFoldDB" id="A0A2U2XCT0"/>
<dbReference type="RefSeq" id="WP_109359273.1">
    <property type="nucleotide sequence ID" value="NZ_QFRJ01000005.1"/>
</dbReference>
<reference evidence="2 3" key="1">
    <citation type="submission" date="2018-05" db="EMBL/GenBank/DDBJ databases">
        <title>Brumimicrobium oceani sp. nov., isolated from coastal sediment.</title>
        <authorList>
            <person name="Kou Y."/>
        </authorList>
    </citation>
    <scope>NUCLEOTIDE SEQUENCE [LARGE SCALE GENOMIC DNA]</scope>
    <source>
        <strain evidence="2 3">C305</strain>
    </source>
</reference>
<evidence type="ECO:0000313" key="3">
    <source>
        <dbReference type="Proteomes" id="UP000245370"/>
    </source>
</evidence>
<keyword evidence="1" id="KW-0812">Transmembrane</keyword>